<protein>
    <submittedName>
        <fullName evidence="1">DUF2256 domain-containing protein</fullName>
    </submittedName>
</protein>
<name>A0A7C9TKR7_9BURK</name>
<dbReference type="Pfam" id="PF10013">
    <property type="entry name" value="DUF2256"/>
    <property type="match status" value="1"/>
</dbReference>
<proteinExistence type="predicted"/>
<keyword evidence="2" id="KW-1185">Reference proteome</keyword>
<accession>A0A7C9TKR7</accession>
<evidence type="ECO:0000313" key="1">
    <source>
        <dbReference type="EMBL" id="NDY92698.1"/>
    </source>
</evidence>
<organism evidence="1 2">
    <name type="scientific">Ideonella livida</name>
    <dbReference type="NCBI Taxonomy" id="2707176"/>
    <lineage>
        <taxon>Bacteria</taxon>
        <taxon>Pseudomonadati</taxon>
        <taxon>Pseudomonadota</taxon>
        <taxon>Betaproteobacteria</taxon>
        <taxon>Burkholderiales</taxon>
        <taxon>Sphaerotilaceae</taxon>
        <taxon>Ideonella</taxon>
    </lineage>
</organism>
<reference evidence="1 2" key="1">
    <citation type="submission" date="2020-02" db="EMBL/GenBank/DDBJ databases">
        <title>Ideonella bacterium strain TBM-1.</title>
        <authorList>
            <person name="Chen W.-M."/>
        </authorList>
    </citation>
    <scope>NUCLEOTIDE SEQUENCE [LARGE SCALE GENOMIC DNA]</scope>
    <source>
        <strain evidence="1 2">TBM-1</strain>
    </source>
</reference>
<dbReference type="AlphaFoldDB" id="A0A7C9TKR7"/>
<evidence type="ECO:0000313" key="2">
    <source>
        <dbReference type="Proteomes" id="UP000484255"/>
    </source>
</evidence>
<comment type="caution">
    <text evidence="1">The sequence shown here is derived from an EMBL/GenBank/DDBJ whole genome shotgun (WGS) entry which is preliminary data.</text>
</comment>
<gene>
    <name evidence="1" type="ORF">G3A44_16020</name>
</gene>
<dbReference type="PANTHER" id="PTHR37463:SF1">
    <property type="entry name" value="DUF2256 DOMAIN-CONTAINING PROTEIN"/>
    <property type="match status" value="1"/>
</dbReference>
<dbReference type="EMBL" id="JAAGOH010000021">
    <property type="protein sequence ID" value="NDY92698.1"/>
    <property type="molecule type" value="Genomic_DNA"/>
</dbReference>
<dbReference type="Proteomes" id="UP000484255">
    <property type="component" value="Unassembled WGS sequence"/>
</dbReference>
<dbReference type="PANTHER" id="PTHR37463">
    <property type="entry name" value="GSL3115 PROTEIN"/>
    <property type="match status" value="1"/>
</dbReference>
<dbReference type="InterPro" id="IPR017136">
    <property type="entry name" value="UCP037205"/>
</dbReference>
<dbReference type="RefSeq" id="WP_163458753.1">
    <property type="nucleotide sequence ID" value="NZ_JAAGOH010000021.1"/>
</dbReference>
<sequence length="64" mass="7310">MSRANRSTAAPHFAGAKGLKARLPVKPCAHCGRPMAWRRAWARCWDEVRHCSEACRAQARRDHR</sequence>